<dbReference type="GO" id="GO:0046872">
    <property type="term" value="F:metal ion binding"/>
    <property type="evidence" value="ECO:0007669"/>
    <property type="project" value="UniProtKB-KW"/>
</dbReference>
<evidence type="ECO:0000256" key="6">
    <source>
        <dbReference type="ARBA" id="ARBA00022023"/>
    </source>
</evidence>
<dbReference type="SUPFAM" id="SSF48150">
    <property type="entry name" value="DNA-glycosylase"/>
    <property type="match status" value="1"/>
</dbReference>
<accession>A0A562WUN1</accession>
<feature type="domain" description="HhH-GPD" evidence="14">
    <location>
        <begin position="52"/>
        <end position="200"/>
    </location>
</feature>
<evidence type="ECO:0000313" key="15">
    <source>
        <dbReference type="EMBL" id="TWJ33369.1"/>
    </source>
</evidence>
<dbReference type="GO" id="GO:0035485">
    <property type="term" value="F:adenine/guanine mispair binding"/>
    <property type="evidence" value="ECO:0007669"/>
    <property type="project" value="TreeGrafter"/>
</dbReference>
<keyword evidence="9" id="KW-0378">Hydrolase</keyword>
<comment type="similarity">
    <text evidence="4">Belongs to the Nth/MutY family.</text>
</comment>
<evidence type="ECO:0000256" key="3">
    <source>
        <dbReference type="ARBA" id="ARBA00002933"/>
    </source>
</evidence>
<dbReference type="Proteomes" id="UP000319449">
    <property type="component" value="Unassembled WGS sequence"/>
</dbReference>
<dbReference type="GO" id="GO:0000701">
    <property type="term" value="F:purine-specific mismatch base pair DNA N-glycosylase activity"/>
    <property type="evidence" value="ECO:0007669"/>
    <property type="project" value="UniProtKB-EC"/>
</dbReference>
<dbReference type="PROSITE" id="PS01155">
    <property type="entry name" value="ENDONUCLEASE_III_2"/>
    <property type="match status" value="1"/>
</dbReference>
<dbReference type="RefSeq" id="WP_145016884.1">
    <property type="nucleotide sequence ID" value="NZ_VLLN01000001.1"/>
</dbReference>
<organism evidence="15 16">
    <name type="scientific">Geobacter argillaceus</name>
    <dbReference type="NCBI Taxonomy" id="345631"/>
    <lineage>
        <taxon>Bacteria</taxon>
        <taxon>Pseudomonadati</taxon>
        <taxon>Thermodesulfobacteriota</taxon>
        <taxon>Desulfuromonadia</taxon>
        <taxon>Geobacterales</taxon>
        <taxon>Geobacteraceae</taxon>
        <taxon>Geobacter</taxon>
    </lineage>
</organism>
<keyword evidence="16" id="KW-1185">Reference proteome</keyword>
<comment type="catalytic activity">
    <reaction evidence="1">
        <text>Hydrolyzes free adenine bases from 7,8-dihydro-8-oxoguanine:adenine mismatched double-stranded DNA, leaving an apurinic site.</text>
        <dbReference type="EC" id="3.2.2.31"/>
    </reaction>
</comment>
<evidence type="ECO:0000256" key="11">
    <source>
        <dbReference type="ARBA" id="ARBA00023014"/>
    </source>
</evidence>
<dbReference type="InterPro" id="IPR003265">
    <property type="entry name" value="HhH-GPD_domain"/>
</dbReference>
<dbReference type="GO" id="GO:0032357">
    <property type="term" value="F:oxidized purine DNA binding"/>
    <property type="evidence" value="ECO:0007669"/>
    <property type="project" value="TreeGrafter"/>
</dbReference>
<evidence type="ECO:0000256" key="10">
    <source>
        <dbReference type="ARBA" id="ARBA00023004"/>
    </source>
</evidence>
<dbReference type="InterPro" id="IPR004036">
    <property type="entry name" value="Endonuclease-III-like_CS2"/>
</dbReference>
<dbReference type="GO" id="GO:0034039">
    <property type="term" value="F:8-oxo-7,8-dihydroguanine DNA N-glycosylase activity"/>
    <property type="evidence" value="ECO:0007669"/>
    <property type="project" value="TreeGrafter"/>
</dbReference>
<dbReference type="PANTHER" id="PTHR42944">
    <property type="entry name" value="ADENINE DNA GLYCOSYLASE"/>
    <property type="match status" value="1"/>
</dbReference>
<evidence type="ECO:0000256" key="2">
    <source>
        <dbReference type="ARBA" id="ARBA00001966"/>
    </source>
</evidence>
<dbReference type="Pfam" id="PF00730">
    <property type="entry name" value="HhH-GPD"/>
    <property type="match status" value="1"/>
</dbReference>
<name>A0A562WUN1_9BACT</name>
<evidence type="ECO:0000256" key="9">
    <source>
        <dbReference type="ARBA" id="ARBA00022801"/>
    </source>
</evidence>
<dbReference type="InterPro" id="IPR023170">
    <property type="entry name" value="HhH_base_excis_C"/>
</dbReference>
<dbReference type="AlphaFoldDB" id="A0A562WUN1"/>
<keyword evidence="8" id="KW-0227">DNA damage</keyword>
<evidence type="ECO:0000256" key="7">
    <source>
        <dbReference type="ARBA" id="ARBA00022723"/>
    </source>
</evidence>
<dbReference type="OrthoDB" id="9802365at2"/>
<dbReference type="SMART" id="SM00478">
    <property type="entry name" value="ENDO3c"/>
    <property type="match status" value="1"/>
</dbReference>
<dbReference type="CDD" id="cd00056">
    <property type="entry name" value="ENDO3c"/>
    <property type="match status" value="1"/>
</dbReference>
<dbReference type="EMBL" id="VLLN01000001">
    <property type="protein sequence ID" value="TWJ33369.1"/>
    <property type="molecule type" value="Genomic_DNA"/>
</dbReference>
<evidence type="ECO:0000256" key="13">
    <source>
        <dbReference type="ARBA" id="ARBA00023295"/>
    </source>
</evidence>
<dbReference type="InterPro" id="IPR044298">
    <property type="entry name" value="MIG/MutY"/>
</dbReference>
<keyword evidence="11" id="KW-0411">Iron-sulfur</keyword>
<comment type="function">
    <text evidence="3">Adenine glycosylase active on G-A mispairs. MutY also corrects error-prone DNA synthesis past GO lesions which are due to the oxidatively damaged form of guanine: 7,8-dihydro-8-oxoguanine (8-oxo-dGTP).</text>
</comment>
<keyword evidence="13" id="KW-0326">Glycosidase</keyword>
<dbReference type="GO" id="GO:0006298">
    <property type="term" value="P:mismatch repair"/>
    <property type="evidence" value="ECO:0007669"/>
    <property type="project" value="TreeGrafter"/>
</dbReference>
<evidence type="ECO:0000313" key="16">
    <source>
        <dbReference type="Proteomes" id="UP000319449"/>
    </source>
</evidence>
<dbReference type="InterPro" id="IPR011257">
    <property type="entry name" value="DNA_glycosylase"/>
</dbReference>
<dbReference type="PANTHER" id="PTHR42944:SF1">
    <property type="entry name" value="ADENINE DNA GLYCOSYLASE"/>
    <property type="match status" value="1"/>
</dbReference>
<dbReference type="GO" id="GO:0006284">
    <property type="term" value="P:base-excision repair"/>
    <property type="evidence" value="ECO:0007669"/>
    <property type="project" value="InterPro"/>
</dbReference>
<evidence type="ECO:0000256" key="8">
    <source>
        <dbReference type="ARBA" id="ARBA00022763"/>
    </source>
</evidence>
<evidence type="ECO:0000256" key="4">
    <source>
        <dbReference type="ARBA" id="ARBA00008343"/>
    </source>
</evidence>
<comment type="cofactor">
    <cofactor evidence="2">
        <name>[4Fe-4S] cluster</name>
        <dbReference type="ChEBI" id="CHEBI:49883"/>
    </cofactor>
</comment>
<proteinExistence type="inferred from homology"/>
<evidence type="ECO:0000256" key="12">
    <source>
        <dbReference type="ARBA" id="ARBA00023204"/>
    </source>
</evidence>
<dbReference type="Pfam" id="PF00633">
    <property type="entry name" value="HHH"/>
    <property type="match status" value="1"/>
</dbReference>
<evidence type="ECO:0000256" key="1">
    <source>
        <dbReference type="ARBA" id="ARBA00000843"/>
    </source>
</evidence>
<keyword evidence="12" id="KW-0234">DNA repair</keyword>
<sequence>MKTRTEHPIAPLAKAEIERFRAAVYAAASANPRTLPWREAIDPYRTLVSEVMLQQTQADRVTGKFVAFVSQFPTVAALASAELSELLKAWQGLGYNRRALALKRASEAIVERFGGIVPPNRKELESLPGIGPYTAGAIMAFAFDLPELFIETNIRSVFIHHFFQDRTGIHDRELLPLVAATLDRSRPRDWYNALMDYGVVLKRDHPNPSRKSIHHLRQSRFEGSNRQQRSALLRTILAQPGLSADDLATRVRGDREQIALNLARMEREGLMVCRRGRYFVRDRP</sequence>
<comment type="caution">
    <text evidence="15">The sequence shown here is derived from an EMBL/GenBank/DDBJ whole genome shotgun (WGS) entry which is preliminary data.</text>
</comment>
<evidence type="ECO:0000256" key="5">
    <source>
        <dbReference type="ARBA" id="ARBA00012045"/>
    </source>
</evidence>
<protein>
    <recommendedName>
        <fullName evidence="6">Adenine DNA glycosylase</fullName>
        <ecNumber evidence="5">3.2.2.31</ecNumber>
    </recommendedName>
</protein>
<reference evidence="15 16" key="1">
    <citation type="submission" date="2019-07" db="EMBL/GenBank/DDBJ databases">
        <title>Genomic Encyclopedia of Archaeal and Bacterial Type Strains, Phase II (KMG-II): from individual species to whole genera.</title>
        <authorList>
            <person name="Goeker M."/>
        </authorList>
    </citation>
    <scope>NUCLEOTIDE SEQUENCE [LARGE SCALE GENOMIC DNA]</scope>
    <source>
        <strain evidence="15 16">ATCC BAA-1139</strain>
    </source>
</reference>
<dbReference type="InterPro" id="IPR000445">
    <property type="entry name" value="HhH_motif"/>
</dbReference>
<keyword evidence="7" id="KW-0479">Metal-binding</keyword>
<evidence type="ECO:0000259" key="14">
    <source>
        <dbReference type="SMART" id="SM00478"/>
    </source>
</evidence>
<dbReference type="GO" id="GO:0051536">
    <property type="term" value="F:iron-sulfur cluster binding"/>
    <property type="evidence" value="ECO:0007669"/>
    <property type="project" value="UniProtKB-KW"/>
</dbReference>
<dbReference type="EC" id="3.2.2.31" evidence="5"/>
<dbReference type="Gene3D" id="1.10.1670.10">
    <property type="entry name" value="Helix-hairpin-Helix base-excision DNA repair enzymes (C-terminal)"/>
    <property type="match status" value="1"/>
</dbReference>
<dbReference type="Gene3D" id="1.10.340.30">
    <property type="entry name" value="Hypothetical protein, domain 2"/>
    <property type="match status" value="1"/>
</dbReference>
<gene>
    <name evidence="15" type="ORF">JN12_00041</name>
</gene>
<keyword evidence="10" id="KW-0408">Iron</keyword>